<evidence type="ECO:0000259" key="1">
    <source>
        <dbReference type="Pfam" id="PF13460"/>
    </source>
</evidence>
<accession>A0A2S5KVQ9</accession>
<feature type="domain" description="NAD(P)-binding" evidence="1">
    <location>
        <begin position="7"/>
        <end position="183"/>
    </location>
</feature>
<sequence length="284" mass="29809">MKIGVSGASGHLGAATVAELCARGAAHQTIAISRTPAVVGAQVEVRLGDYDHPETLSAAYAGIDRLMLIPSADVRPGFRERHFVTAIDAAVKAGVGHILLISSAATREVGSASMYAPYFVGEQHLMQQASSWTILRMNYYAESFAQLLPFSLPNGVITGLGENRVAFVSRDDVAAAAAGILTTDGHRGAIYNATGPAAISGAERAALVADISGQPMSFMVLEEAVLRSGMQQSGIDQHYINALVDIEKSFVQGCFDIVTGDVEYLAGRLATPLDHILAANLARA</sequence>
<dbReference type="EMBL" id="PRLP01000012">
    <property type="protein sequence ID" value="PPC78732.1"/>
    <property type="molecule type" value="Genomic_DNA"/>
</dbReference>
<name>A0A2S5KVQ9_9PROT</name>
<evidence type="ECO:0000313" key="3">
    <source>
        <dbReference type="Proteomes" id="UP000238196"/>
    </source>
</evidence>
<comment type="caution">
    <text evidence="2">The sequence shown here is derived from an EMBL/GenBank/DDBJ whole genome shotgun (WGS) entry which is preliminary data.</text>
</comment>
<dbReference type="InterPro" id="IPR016040">
    <property type="entry name" value="NAD(P)-bd_dom"/>
</dbReference>
<evidence type="ECO:0000313" key="2">
    <source>
        <dbReference type="EMBL" id="PPC78732.1"/>
    </source>
</evidence>
<gene>
    <name evidence="2" type="ORF">C4K68_04300</name>
</gene>
<dbReference type="Gene3D" id="3.90.25.10">
    <property type="entry name" value="UDP-galactose 4-epimerase, domain 1"/>
    <property type="match status" value="1"/>
</dbReference>
<dbReference type="InterPro" id="IPR036291">
    <property type="entry name" value="NAD(P)-bd_dom_sf"/>
</dbReference>
<protein>
    <submittedName>
        <fullName evidence="2">NAD(P)-dependent oxidoreductase</fullName>
    </submittedName>
</protein>
<reference evidence="2 3" key="1">
    <citation type="submission" date="2018-02" db="EMBL/GenBank/DDBJ databases">
        <title>novel marine gammaproteobacteria from coastal saline agro ecosystem.</title>
        <authorList>
            <person name="Krishnan R."/>
            <person name="Ramesh Kumar N."/>
        </authorList>
    </citation>
    <scope>NUCLEOTIDE SEQUENCE [LARGE SCALE GENOMIC DNA]</scope>
    <source>
        <strain evidence="2 3">228</strain>
    </source>
</reference>
<dbReference type="PANTHER" id="PTHR47129:SF1">
    <property type="entry name" value="NMRA-LIKE DOMAIN-CONTAINING PROTEIN"/>
    <property type="match status" value="1"/>
</dbReference>
<dbReference type="OrthoDB" id="7771794at2"/>
<dbReference type="AlphaFoldDB" id="A0A2S5KVQ9"/>
<dbReference type="PANTHER" id="PTHR47129">
    <property type="entry name" value="QUINONE OXIDOREDUCTASE 2"/>
    <property type="match status" value="1"/>
</dbReference>
<proteinExistence type="predicted"/>
<dbReference type="Gene3D" id="3.40.50.720">
    <property type="entry name" value="NAD(P)-binding Rossmann-like Domain"/>
    <property type="match status" value="1"/>
</dbReference>
<dbReference type="Pfam" id="PF13460">
    <property type="entry name" value="NAD_binding_10"/>
    <property type="match status" value="1"/>
</dbReference>
<dbReference type="SUPFAM" id="SSF51735">
    <property type="entry name" value="NAD(P)-binding Rossmann-fold domains"/>
    <property type="match status" value="1"/>
</dbReference>
<organism evidence="2 3">
    <name type="scientific">Proteobacteria bacterium 228</name>
    <dbReference type="NCBI Taxonomy" id="2083153"/>
    <lineage>
        <taxon>Bacteria</taxon>
        <taxon>Pseudomonadati</taxon>
        <taxon>Pseudomonadota</taxon>
    </lineage>
</organism>
<dbReference type="InterPro" id="IPR052718">
    <property type="entry name" value="NmrA-type_oxidoreductase"/>
</dbReference>
<dbReference type="Proteomes" id="UP000238196">
    <property type="component" value="Unassembled WGS sequence"/>
</dbReference>